<evidence type="ECO:0000256" key="1">
    <source>
        <dbReference type="SAM" id="MobiDB-lite"/>
    </source>
</evidence>
<keyword evidence="2" id="KW-0472">Membrane</keyword>
<dbReference type="EMBL" id="JBIRUQ010000002">
    <property type="protein sequence ID" value="MFI1460838.1"/>
    <property type="molecule type" value="Genomic_DNA"/>
</dbReference>
<dbReference type="GeneID" id="93509711"/>
<feature type="transmembrane region" description="Helical" evidence="2">
    <location>
        <begin position="20"/>
        <end position="41"/>
    </location>
</feature>
<evidence type="ECO:0000256" key="2">
    <source>
        <dbReference type="SAM" id="Phobius"/>
    </source>
</evidence>
<evidence type="ECO:0000313" key="4">
    <source>
        <dbReference type="Proteomes" id="UP001611263"/>
    </source>
</evidence>
<keyword evidence="4" id="KW-1185">Reference proteome</keyword>
<proteinExistence type="predicted"/>
<dbReference type="RefSeq" id="WP_231508705.1">
    <property type="nucleotide sequence ID" value="NZ_JBIRUQ010000002.1"/>
</dbReference>
<dbReference type="Proteomes" id="UP001611263">
    <property type="component" value="Unassembled WGS sequence"/>
</dbReference>
<evidence type="ECO:0000313" key="3">
    <source>
        <dbReference type="EMBL" id="MFI1460838.1"/>
    </source>
</evidence>
<keyword evidence="2" id="KW-1133">Transmembrane helix</keyword>
<name>A0ABW7TL44_9NOCA</name>
<feature type="region of interest" description="Disordered" evidence="1">
    <location>
        <begin position="1"/>
        <end position="20"/>
    </location>
</feature>
<comment type="caution">
    <text evidence="3">The sequence shown here is derived from an EMBL/GenBank/DDBJ whole genome shotgun (WGS) entry which is preliminary data.</text>
</comment>
<reference evidence="3 4" key="1">
    <citation type="submission" date="2024-10" db="EMBL/GenBank/DDBJ databases">
        <title>The Natural Products Discovery Center: Release of the First 8490 Sequenced Strains for Exploring Actinobacteria Biosynthetic Diversity.</title>
        <authorList>
            <person name="Kalkreuter E."/>
            <person name="Kautsar S.A."/>
            <person name="Yang D."/>
            <person name="Bader C.D."/>
            <person name="Teijaro C.N."/>
            <person name="Fluegel L."/>
            <person name="Davis C.M."/>
            <person name="Simpson J.R."/>
            <person name="Lauterbach L."/>
            <person name="Steele A.D."/>
            <person name="Gui C."/>
            <person name="Meng S."/>
            <person name="Li G."/>
            <person name="Viehrig K."/>
            <person name="Ye F."/>
            <person name="Su P."/>
            <person name="Kiefer A.F."/>
            <person name="Nichols A."/>
            <person name="Cepeda A.J."/>
            <person name="Yan W."/>
            <person name="Fan B."/>
            <person name="Jiang Y."/>
            <person name="Adhikari A."/>
            <person name="Zheng C.-J."/>
            <person name="Schuster L."/>
            <person name="Cowan T.M."/>
            <person name="Smanski M.J."/>
            <person name="Chevrette M.G."/>
            <person name="De Carvalho L.P.S."/>
            <person name="Shen B."/>
        </authorList>
    </citation>
    <scope>NUCLEOTIDE SEQUENCE [LARGE SCALE GENOMIC DNA]</scope>
    <source>
        <strain evidence="3 4">NPDC020568</strain>
    </source>
</reference>
<organism evidence="3 4">
    <name type="scientific">Nocardia carnea</name>
    <dbReference type="NCBI Taxonomy" id="37328"/>
    <lineage>
        <taxon>Bacteria</taxon>
        <taxon>Bacillati</taxon>
        <taxon>Actinomycetota</taxon>
        <taxon>Actinomycetes</taxon>
        <taxon>Mycobacteriales</taxon>
        <taxon>Nocardiaceae</taxon>
        <taxon>Nocardia</taxon>
    </lineage>
</organism>
<gene>
    <name evidence="3" type="ORF">ACH4WX_08940</name>
</gene>
<protein>
    <submittedName>
        <fullName evidence="3">Uncharacterized protein</fullName>
    </submittedName>
</protein>
<sequence>MVVLGPADADSPPTVQPATSPAATIATTAFPTAFMYCLLAVRIPLLPSV</sequence>
<keyword evidence="2" id="KW-0812">Transmembrane</keyword>
<accession>A0ABW7TL44</accession>